<dbReference type="CDD" id="cd02440">
    <property type="entry name" value="AdoMet_MTases"/>
    <property type="match status" value="1"/>
</dbReference>
<dbReference type="OrthoDB" id="9816309at2"/>
<dbReference type="InterPro" id="IPR035909">
    <property type="entry name" value="CheB_C"/>
</dbReference>
<dbReference type="EMBL" id="SZYH01000001">
    <property type="protein sequence ID" value="TKV68889.1"/>
    <property type="molecule type" value="Genomic_DNA"/>
</dbReference>
<dbReference type="CDD" id="cd00130">
    <property type="entry name" value="PAS"/>
    <property type="match status" value="1"/>
</dbReference>
<evidence type="ECO:0000259" key="3">
    <source>
        <dbReference type="PROSITE" id="PS50113"/>
    </source>
</evidence>
<reference evidence="6 7" key="1">
    <citation type="submission" date="2019-05" db="EMBL/GenBank/DDBJ databases">
        <title>Marinobacter panjinensis sp. nov., a moderately halophilic bacterium isolated from sea tidal flat environment.</title>
        <authorList>
            <person name="Yang W."/>
            <person name="An M."/>
            <person name="He W."/>
            <person name="Luo X."/>
            <person name="Zhu L."/>
            <person name="Chen G."/>
            <person name="Zhang Y."/>
            <person name="Wang Y."/>
        </authorList>
    </citation>
    <scope>NUCLEOTIDE SEQUENCE [LARGE SCALE GENOMIC DNA]</scope>
    <source>
        <strain evidence="6 7">PJ-16</strain>
    </source>
</reference>
<dbReference type="InterPro" id="IPR022641">
    <property type="entry name" value="CheR_N"/>
</dbReference>
<evidence type="ECO:0000259" key="5">
    <source>
        <dbReference type="PROSITE" id="PS50123"/>
    </source>
</evidence>
<dbReference type="SMART" id="SM00138">
    <property type="entry name" value="MeTrc"/>
    <property type="match status" value="1"/>
</dbReference>
<dbReference type="Pfam" id="PF01739">
    <property type="entry name" value="CheR"/>
    <property type="match status" value="1"/>
</dbReference>
<dbReference type="SUPFAM" id="SSF55785">
    <property type="entry name" value="PYP-like sensor domain (PAS domain)"/>
    <property type="match status" value="1"/>
</dbReference>
<proteinExistence type="predicted"/>
<dbReference type="InterPro" id="IPR000780">
    <property type="entry name" value="CheR_MeTrfase"/>
</dbReference>
<dbReference type="GO" id="GO:0008757">
    <property type="term" value="F:S-adenosylmethionine-dependent methyltransferase activity"/>
    <property type="evidence" value="ECO:0007669"/>
    <property type="project" value="InterPro"/>
</dbReference>
<evidence type="ECO:0000259" key="4">
    <source>
        <dbReference type="PROSITE" id="PS50122"/>
    </source>
</evidence>
<dbReference type="InterPro" id="IPR050903">
    <property type="entry name" value="Bact_Chemotaxis_MeTrfase"/>
</dbReference>
<evidence type="ECO:0000313" key="7">
    <source>
        <dbReference type="Proteomes" id="UP000308488"/>
    </source>
</evidence>
<dbReference type="Pfam" id="PF01339">
    <property type="entry name" value="CheB_methylest"/>
    <property type="match status" value="1"/>
</dbReference>
<organism evidence="6 7">
    <name type="scientific">Marinobacter panjinensis</name>
    <dbReference type="NCBI Taxonomy" id="2576384"/>
    <lineage>
        <taxon>Bacteria</taxon>
        <taxon>Pseudomonadati</taxon>
        <taxon>Pseudomonadota</taxon>
        <taxon>Gammaproteobacteria</taxon>
        <taxon>Pseudomonadales</taxon>
        <taxon>Marinobacteraceae</taxon>
        <taxon>Marinobacter</taxon>
    </lineage>
</organism>
<dbReference type="PANTHER" id="PTHR24422:SF27">
    <property type="entry name" value="PROTEIN-GLUTAMATE O-METHYLTRANSFERASE"/>
    <property type="match status" value="1"/>
</dbReference>
<feature type="domain" description="CheR-type methyltransferase" evidence="5">
    <location>
        <begin position="206"/>
        <end position="449"/>
    </location>
</feature>
<dbReference type="RefSeq" id="WP_137436507.1">
    <property type="nucleotide sequence ID" value="NZ_JANRHC010000002.1"/>
</dbReference>
<name>A0A4U6R5H3_9GAMM</name>
<feature type="active site" evidence="1">
    <location>
        <position position="128"/>
    </location>
</feature>
<dbReference type="InterPro" id="IPR000673">
    <property type="entry name" value="Sig_transdc_resp-reg_Me-estase"/>
</dbReference>
<evidence type="ECO:0000313" key="6">
    <source>
        <dbReference type="EMBL" id="TKV68889.1"/>
    </source>
</evidence>
<dbReference type="Pfam" id="PF03705">
    <property type="entry name" value="CheR_N"/>
    <property type="match status" value="1"/>
</dbReference>
<feature type="compositionally biased region" description="Basic and acidic residues" evidence="2">
    <location>
        <begin position="648"/>
        <end position="667"/>
    </location>
</feature>
<dbReference type="InterPro" id="IPR000700">
    <property type="entry name" value="PAS-assoc_C"/>
</dbReference>
<dbReference type="PROSITE" id="PS50122">
    <property type="entry name" value="CHEB"/>
    <property type="match status" value="1"/>
</dbReference>
<feature type="compositionally biased region" description="Low complexity" evidence="2">
    <location>
        <begin position="635"/>
        <end position="645"/>
    </location>
</feature>
<sequence length="843" mass="94854">MRIVGIGASAGGLASFEDFFRNTPCDTGMAFLVVQHLDPTQKALLPELLQRYTEMPVHEAQQNMPIRADSIYVIPPNRELRVLDETLKLEQPEESRGMRLPINVLFSSLASAHSERAIAVVLSGMGSDGTLGLQAIKATGGLTVVESPDTAQFDAMPKSAIAADCADIVAPADELPDRILAYVRRVPEPGKGPHPADQRGLRSLTQLDPIIRVLQKHTRHDFSLYKPSTLHRRIERRMAIHGIADLADYSHFLADNKQEVQLLFRELLIGVTQFFRDPETWDYLIETGLPELITAQPPDQTLRAWVVGCSTGEEAYSLAMAFTEVLDRIEPRRTQNLQIFASDISPEAIAQARQGQYPLSIQDTVSEDRLTRFFTRHSNYYQISPSIRDKVLFAPHDVILDPPFTKLDMITCRNLLIYFDASLQRRILPLFHYSLRPNGLLMLGSSETIGRLNHLFAPLKPKMRLYRCKPFNSFRHYNFLLKSFPPMSTFDKEHSVRSNQDLPQEATNNLQSAADHVLLQVYAPAAVVLNAEADIVYISGRTGKYLEPAAGKANWNIHAMAREGLREHLYNALQQASDQAEPLELSGVVVQTGSGTQAVDVTIQALREPDALKGMTMVVFRDAPTPPPSRRRKSASAAESDYAAETQRYQKEIESLRKQAKQTREELQASNEELQSTNEELQSANEELTTSKEEMQSMNEELQTINTELQTKLDDLALAQSDMQNVLNSIEIAVLFLDQDLNVRRYTERTAAIVNLRESDIGRPIGDLTTSLRYPDLREDARQTLDTLAVSEKQITTNDDRWFSVRIIPYRRVDNMIDGVVITLVDITETKNLESSLRKQPQA</sequence>
<dbReference type="PRINTS" id="PR00996">
    <property type="entry name" value="CHERMTFRASE"/>
</dbReference>
<dbReference type="InterPro" id="IPR000014">
    <property type="entry name" value="PAS"/>
</dbReference>
<dbReference type="Proteomes" id="UP000308488">
    <property type="component" value="Unassembled WGS sequence"/>
</dbReference>
<feature type="active site" evidence="1">
    <location>
        <position position="9"/>
    </location>
</feature>
<comment type="caution">
    <text evidence="6">The sequence shown here is derived from an EMBL/GenBank/DDBJ whole genome shotgun (WGS) entry which is preliminary data.</text>
</comment>
<dbReference type="SUPFAM" id="SSF52738">
    <property type="entry name" value="Methylesterase CheB, C-terminal domain"/>
    <property type="match status" value="1"/>
</dbReference>
<dbReference type="GO" id="GO:0006935">
    <property type="term" value="P:chemotaxis"/>
    <property type="evidence" value="ECO:0007669"/>
    <property type="project" value="UniProtKB-UniRule"/>
</dbReference>
<dbReference type="InterPro" id="IPR035965">
    <property type="entry name" value="PAS-like_dom_sf"/>
</dbReference>
<feature type="compositionally biased region" description="Polar residues" evidence="2">
    <location>
        <begin position="668"/>
        <end position="688"/>
    </location>
</feature>
<feature type="region of interest" description="Disordered" evidence="2">
    <location>
        <begin position="621"/>
        <end position="699"/>
    </location>
</feature>
<dbReference type="GO" id="GO:0005737">
    <property type="term" value="C:cytoplasm"/>
    <property type="evidence" value="ECO:0007669"/>
    <property type="project" value="InterPro"/>
</dbReference>
<dbReference type="Gene3D" id="3.40.50.180">
    <property type="entry name" value="Methylesterase CheB, C-terminal domain"/>
    <property type="match status" value="1"/>
</dbReference>
<feature type="domain" description="CheB-type methylesterase" evidence="4">
    <location>
        <begin position="1"/>
        <end position="186"/>
    </location>
</feature>
<keyword evidence="7" id="KW-1185">Reference proteome</keyword>
<dbReference type="SUPFAM" id="SSF53335">
    <property type="entry name" value="S-adenosyl-L-methionine-dependent methyltransferases"/>
    <property type="match status" value="1"/>
</dbReference>
<dbReference type="InterPro" id="IPR022642">
    <property type="entry name" value="CheR_C"/>
</dbReference>
<dbReference type="SUPFAM" id="SSF47757">
    <property type="entry name" value="Chemotaxis receptor methyltransferase CheR, N-terminal domain"/>
    <property type="match status" value="1"/>
</dbReference>
<keyword evidence="1" id="KW-0378">Hydrolase</keyword>
<protein>
    <submittedName>
        <fullName evidence="6">Chemotaxis protein CheB</fullName>
    </submittedName>
</protein>
<feature type="active site" evidence="1">
    <location>
        <position position="36"/>
    </location>
</feature>
<accession>A0A4U6R5H3</accession>
<dbReference type="Gene3D" id="3.40.50.150">
    <property type="entry name" value="Vaccinia Virus protein VP39"/>
    <property type="match status" value="1"/>
</dbReference>
<evidence type="ECO:0000256" key="1">
    <source>
        <dbReference type="PROSITE-ProRule" id="PRU00050"/>
    </source>
</evidence>
<dbReference type="GO" id="GO:0000156">
    <property type="term" value="F:phosphorelay response regulator activity"/>
    <property type="evidence" value="ECO:0007669"/>
    <property type="project" value="InterPro"/>
</dbReference>
<dbReference type="Pfam" id="PF13596">
    <property type="entry name" value="PAS_10"/>
    <property type="match status" value="1"/>
</dbReference>
<dbReference type="PROSITE" id="PS50113">
    <property type="entry name" value="PAC"/>
    <property type="match status" value="1"/>
</dbReference>
<dbReference type="PANTHER" id="PTHR24422">
    <property type="entry name" value="CHEMOTAXIS PROTEIN METHYLTRANSFERASE"/>
    <property type="match status" value="1"/>
</dbReference>
<evidence type="ECO:0000256" key="2">
    <source>
        <dbReference type="SAM" id="MobiDB-lite"/>
    </source>
</evidence>
<dbReference type="GO" id="GO:0008984">
    <property type="term" value="F:protein-glutamate methylesterase activity"/>
    <property type="evidence" value="ECO:0007669"/>
    <property type="project" value="InterPro"/>
</dbReference>
<dbReference type="CDD" id="cd16434">
    <property type="entry name" value="CheB-CheR_fusion"/>
    <property type="match status" value="1"/>
</dbReference>
<keyword evidence="1" id="KW-0145">Chemotaxis</keyword>
<dbReference type="InterPro" id="IPR029063">
    <property type="entry name" value="SAM-dependent_MTases_sf"/>
</dbReference>
<gene>
    <name evidence="6" type="ORF">FDP08_12705</name>
</gene>
<dbReference type="PROSITE" id="PS50123">
    <property type="entry name" value="CHER"/>
    <property type="match status" value="1"/>
</dbReference>
<dbReference type="Gene3D" id="3.30.450.20">
    <property type="entry name" value="PAS domain"/>
    <property type="match status" value="1"/>
</dbReference>
<dbReference type="SUPFAM" id="SSF57997">
    <property type="entry name" value="Tropomyosin"/>
    <property type="match status" value="1"/>
</dbReference>
<feature type="domain" description="PAC" evidence="3">
    <location>
        <begin position="783"/>
        <end position="839"/>
    </location>
</feature>
<dbReference type="AlphaFoldDB" id="A0A4U6R5H3"/>